<dbReference type="InterPro" id="IPR046341">
    <property type="entry name" value="SET_dom_sf"/>
</dbReference>
<feature type="domain" description="SET" evidence="1">
    <location>
        <begin position="26"/>
        <end position="244"/>
    </location>
</feature>
<evidence type="ECO:0000313" key="2">
    <source>
        <dbReference type="EMBL" id="EPS70242.1"/>
    </source>
</evidence>
<dbReference type="PANTHER" id="PTHR13271">
    <property type="entry name" value="UNCHARACTERIZED PUTATIVE METHYLTRANSFERASE"/>
    <property type="match status" value="1"/>
</dbReference>
<comment type="caution">
    <text evidence="2">The sequence shown here is derived from an EMBL/GenBank/DDBJ whole genome shotgun (WGS) entry which is preliminary data.</text>
</comment>
<dbReference type="GO" id="GO:0016279">
    <property type="term" value="F:protein-lysine N-methyltransferase activity"/>
    <property type="evidence" value="ECO:0007669"/>
    <property type="project" value="TreeGrafter"/>
</dbReference>
<protein>
    <recommendedName>
        <fullName evidence="1">SET domain-containing protein</fullName>
    </recommendedName>
</protein>
<dbReference type="FunFam" id="3.90.1410.10:FF:000011">
    <property type="entry name" value="Transcription factor, E2F and DP-related"/>
    <property type="match status" value="1"/>
</dbReference>
<dbReference type="InterPro" id="IPR050600">
    <property type="entry name" value="SETD3_SETD6_MTase"/>
</dbReference>
<dbReference type="AlphaFoldDB" id="S8ECG3"/>
<reference evidence="2 3" key="1">
    <citation type="journal article" date="2013" name="BMC Genomics">
        <title>The miniature genome of a carnivorous plant Genlisea aurea contains a low number of genes and short non-coding sequences.</title>
        <authorList>
            <person name="Leushkin E.V."/>
            <person name="Sutormin R.A."/>
            <person name="Nabieva E.R."/>
            <person name="Penin A.A."/>
            <person name="Kondrashov A.S."/>
            <person name="Logacheva M.D."/>
        </authorList>
    </citation>
    <scope>NUCLEOTIDE SEQUENCE [LARGE SCALE GENOMIC DNA]</scope>
</reference>
<proteinExistence type="predicted"/>
<dbReference type="InterPro" id="IPR001214">
    <property type="entry name" value="SET_dom"/>
</dbReference>
<evidence type="ECO:0000313" key="3">
    <source>
        <dbReference type="Proteomes" id="UP000015453"/>
    </source>
</evidence>
<dbReference type="PROSITE" id="PS50280">
    <property type="entry name" value="SET"/>
    <property type="match status" value="1"/>
</dbReference>
<dbReference type="Proteomes" id="UP000015453">
    <property type="component" value="Unassembled WGS sequence"/>
</dbReference>
<keyword evidence="3" id="KW-1185">Reference proteome</keyword>
<dbReference type="OrthoDB" id="341421at2759"/>
<accession>S8ECG3</accession>
<dbReference type="SUPFAM" id="SSF82199">
    <property type="entry name" value="SET domain"/>
    <property type="match status" value="1"/>
</dbReference>
<organism evidence="2 3">
    <name type="scientific">Genlisea aurea</name>
    <dbReference type="NCBI Taxonomy" id="192259"/>
    <lineage>
        <taxon>Eukaryota</taxon>
        <taxon>Viridiplantae</taxon>
        <taxon>Streptophyta</taxon>
        <taxon>Embryophyta</taxon>
        <taxon>Tracheophyta</taxon>
        <taxon>Spermatophyta</taxon>
        <taxon>Magnoliopsida</taxon>
        <taxon>eudicotyledons</taxon>
        <taxon>Gunneridae</taxon>
        <taxon>Pentapetalae</taxon>
        <taxon>asterids</taxon>
        <taxon>lamiids</taxon>
        <taxon>Lamiales</taxon>
        <taxon>Lentibulariaceae</taxon>
        <taxon>Genlisea</taxon>
    </lineage>
</organism>
<gene>
    <name evidence="2" type="ORF">M569_04518</name>
</gene>
<feature type="non-terminal residue" evidence="2">
    <location>
        <position position="1"/>
    </location>
</feature>
<dbReference type="PANTHER" id="PTHR13271:SF103">
    <property type="entry name" value="N-METHYLTRANSFERASE DOMAIN AND SET DOMAIN CONTAINING PROTEIN-RELATED"/>
    <property type="match status" value="1"/>
</dbReference>
<dbReference type="Gene3D" id="3.90.1410.10">
    <property type="entry name" value="set domain protein methyltransferase, domain 1"/>
    <property type="match status" value="1"/>
</dbReference>
<name>S8ECG3_9LAMI</name>
<dbReference type="CDD" id="cd10527">
    <property type="entry name" value="SET_LSMT"/>
    <property type="match status" value="1"/>
</dbReference>
<feature type="non-terminal residue" evidence="2">
    <location>
        <position position="270"/>
    </location>
</feature>
<sequence>SKIMENLNCDKERNLVSWGISNGAKTKLDVAYVEGAGRGAVAKEDLNIGDVALEIPSSIIMSGEVLNQSEMLPVFETIDGIAEDTMLLLWSMKEKHKRDSKYKLYFDTLPDKFNTGLSFGVEGLMALEGALLLDEIVQAKEHLNSRYNELFPALSDRYPDIFPPELFTWEQYLWACELWYSNSIRVIFPDGVLHTCLVPIAGFLNHSICPHILQYGRLEATTNSLRFALSRPCKAGEQCFLSYGCYYSSHLLTFYGFLPRGNNPYDVIPL</sequence>
<dbReference type="EMBL" id="AUSU01001764">
    <property type="protein sequence ID" value="EPS70242.1"/>
    <property type="molecule type" value="Genomic_DNA"/>
</dbReference>
<dbReference type="Pfam" id="PF00856">
    <property type="entry name" value="SET"/>
    <property type="match status" value="1"/>
</dbReference>
<evidence type="ECO:0000259" key="1">
    <source>
        <dbReference type="PROSITE" id="PS50280"/>
    </source>
</evidence>